<dbReference type="EMBL" id="VNHW01000003">
    <property type="protein sequence ID" value="TYP89079.1"/>
    <property type="molecule type" value="Genomic_DNA"/>
</dbReference>
<dbReference type="NCBIfam" id="NF047389">
    <property type="entry name" value="ATPase_Sll1717"/>
    <property type="match status" value="1"/>
</dbReference>
<evidence type="ECO:0000313" key="2">
    <source>
        <dbReference type="Proteomes" id="UP000322499"/>
    </source>
</evidence>
<keyword evidence="2" id="KW-1185">Reference proteome</keyword>
<sequence>MLLIDNTDTRAIRNWQELGVLSSIGYTGYSGSSEHLSKAFAELRPHERTDKLWEDLLVAGGVRPREPRTIFYLPVGTRGDAGKTLDRTLLARKNLSVNTADEEVQGLAPLSWYVGQIYSSSAAIVHLRAPSRQRAAVHNARASLFAGMAAGLGLPTLLVAEEGFEPPLDYRDLLYIYPTAKQLGEHATRWLDELPALEGTRAVGRKKLTAELPRFGEYVAENEQDALADYFVETGQYEAVLSSTSSVFVGRKGTGKTANMLTAAESLAVDKRNLVTVIKPSGYELEGLVAVLTHLPKREVADYLLDGLWRYMLLTEIASSAVREAEGRPAGIATGSDMDRLRTHMEEFAGGADLNFALRLERLLDELLPGLSDLPEGVEDAQAWLSGRLHGGALADLRAVMGRALRDRQRVALLIDNLDKAWERGADRELQSRMILGLLSAVGRVEKDFRREDAWRAKVNVTLAVFLRADIFDVVRQHAREPDKIKTLQVQWDDQELLARLIEDRYEAHRGGGAIGSELWTDFFCPEVRGMPTRDYLLWRSLPRPRDLVYLCNSCVLTATNRRHNRIEEGDVARAEEDYSRFALDALRVEGSASDDLDDVLLEFAGADSAMPLSEVMALLEGAVSSMTAEEAFSRLLRANFLGIEVRQGEFDYPVTDQGEKKARVLAARLGVKLHREAYVAIHPAFRPYLGVLDAESERSDDQSSSSGSDVVVEG</sequence>
<dbReference type="InterPro" id="IPR059206">
    <property type="entry name" value="Sll1717-like"/>
</dbReference>
<dbReference type="Proteomes" id="UP000322499">
    <property type="component" value="Unassembled WGS sequence"/>
</dbReference>
<protein>
    <submittedName>
        <fullName evidence="1">Uncharacterized protein</fullName>
    </submittedName>
</protein>
<organism evidence="1 2">
    <name type="scientific">Blastococcus xanthinilyticus</name>
    <dbReference type="NCBI Taxonomy" id="1564164"/>
    <lineage>
        <taxon>Bacteria</taxon>
        <taxon>Bacillati</taxon>
        <taxon>Actinomycetota</taxon>
        <taxon>Actinomycetes</taxon>
        <taxon>Geodermatophilales</taxon>
        <taxon>Geodermatophilaceae</taxon>
        <taxon>Blastococcus</taxon>
    </lineage>
</organism>
<reference evidence="1 2" key="1">
    <citation type="submission" date="2019-07" db="EMBL/GenBank/DDBJ databases">
        <title>Genomic Encyclopedia of Archaeal and Bacterial Type Strains, Phase II (KMG-II): from individual species to whole genera.</title>
        <authorList>
            <person name="Goeker M."/>
        </authorList>
    </citation>
    <scope>NUCLEOTIDE SEQUENCE [LARGE SCALE GENOMIC DNA]</scope>
    <source>
        <strain evidence="1 2">DSM 46842</strain>
    </source>
</reference>
<accession>A0A5S5D381</accession>
<gene>
    <name evidence="1" type="ORF">BD833_103236</name>
</gene>
<proteinExistence type="predicted"/>
<comment type="caution">
    <text evidence="1">The sequence shown here is derived from an EMBL/GenBank/DDBJ whole genome shotgun (WGS) entry which is preliminary data.</text>
</comment>
<dbReference type="AlphaFoldDB" id="A0A5S5D381"/>
<name>A0A5S5D381_9ACTN</name>
<evidence type="ECO:0000313" key="1">
    <source>
        <dbReference type="EMBL" id="TYP89079.1"/>
    </source>
</evidence>